<evidence type="ECO:0000313" key="1">
    <source>
        <dbReference type="EMBL" id="BAU16377.1"/>
    </source>
</evidence>
<dbReference type="Proteomes" id="UP000221614">
    <property type="component" value="Segment"/>
</dbReference>
<evidence type="ECO:0000313" key="2">
    <source>
        <dbReference type="Proteomes" id="UP000221614"/>
    </source>
</evidence>
<dbReference type="GeneID" id="40080243"/>
<reference evidence="1" key="1">
    <citation type="journal article" date="2016" name="Genome Announc.">
        <title>Complete Genome Sequences of Broad-Host-Range Pseudomonas aeruginosa Bacteriophages phiR18 and phiS12-1.</title>
        <authorList>
            <person name="Furusawa T."/>
            <person name="Iwano H."/>
            <person name="Higuchi H."/>
            <person name="Usui M."/>
            <person name="Maruyama F."/>
            <person name="Nakagawa I."/>
            <person name="Yokota H."/>
            <person name="Tamura Y."/>
        </authorList>
    </citation>
    <scope>NUCLEOTIDE SEQUENCE [LARGE SCALE GENOMIC DNA]</scope>
</reference>
<proteinExistence type="predicted"/>
<dbReference type="RefSeq" id="YP_009604349.1">
    <property type="nucleotide sequence ID" value="NC_041964.1"/>
</dbReference>
<organism evidence="1 2">
    <name type="scientific">Pseudomonas phage phiR18</name>
    <dbReference type="NCBI Taxonomy" id="1752027"/>
    <lineage>
        <taxon>Viruses</taxon>
        <taxon>Duplodnaviria</taxon>
        <taxon>Heunggongvirae</taxon>
        <taxon>Uroviricota</taxon>
        <taxon>Caudoviricetes</taxon>
        <taxon>Kochitakasuvirus</taxon>
        <taxon>Kochitakasuvirus R18</taxon>
    </lineage>
</organism>
<name>A0A0S3UFS3_9CAUD</name>
<dbReference type="KEGG" id="vg:40080243"/>
<sequence length="93" mass="10594">MITTIYHVTVDVPTLVWNHFRDDRIYFCEICEAFKGNVGSGTNHYDVVEEWADFHDSSTAVAAEAKAKALMVKYEHLAKVLEEQAEEGYEGDH</sequence>
<dbReference type="EMBL" id="LC102729">
    <property type="protein sequence ID" value="BAU16377.1"/>
    <property type="molecule type" value="Genomic_DNA"/>
</dbReference>
<keyword evidence="2" id="KW-1185">Reference proteome</keyword>
<accession>A0A0S3UFS3</accession>
<protein>
    <submittedName>
        <fullName evidence="1">Uncharacterized protein</fullName>
    </submittedName>
</protein>